<dbReference type="GO" id="GO:0008955">
    <property type="term" value="F:peptidoglycan glycosyltransferase activity"/>
    <property type="evidence" value="ECO:0007669"/>
    <property type="project" value="UniProtKB-UniRule"/>
</dbReference>
<dbReference type="Pfam" id="PF00905">
    <property type="entry name" value="Transpeptidase"/>
    <property type="match status" value="1"/>
</dbReference>
<dbReference type="SUPFAM" id="SSF53955">
    <property type="entry name" value="Lysozyme-like"/>
    <property type="match status" value="1"/>
</dbReference>
<evidence type="ECO:0000256" key="8">
    <source>
        <dbReference type="ARBA" id="ARBA00022645"/>
    </source>
</evidence>
<dbReference type="GO" id="GO:0006508">
    <property type="term" value="P:proteolysis"/>
    <property type="evidence" value="ECO:0007669"/>
    <property type="project" value="UniProtKB-KW"/>
</dbReference>
<comment type="subcellular location">
    <subcellularLocation>
        <location evidence="2">Cell membrane</location>
    </subcellularLocation>
</comment>
<accession>A0A1D2QSW8</accession>
<keyword evidence="25" id="KW-1133">Transmembrane helix</keyword>
<gene>
    <name evidence="29" type="ORF">AB835_02060</name>
</gene>
<keyword evidence="16" id="KW-0046">Antibiotic resistance</keyword>
<evidence type="ECO:0000256" key="22">
    <source>
        <dbReference type="NCBIfam" id="TIGR02071"/>
    </source>
</evidence>
<evidence type="ECO:0000256" key="13">
    <source>
        <dbReference type="ARBA" id="ARBA00022960"/>
    </source>
</evidence>
<evidence type="ECO:0000256" key="18">
    <source>
        <dbReference type="ARBA" id="ARBA00023316"/>
    </source>
</evidence>
<dbReference type="UniPathway" id="UPA00219"/>
<evidence type="ECO:0000259" key="26">
    <source>
        <dbReference type="Pfam" id="PF00905"/>
    </source>
</evidence>
<dbReference type="GO" id="GO:0009252">
    <property type="term" value="P:peptidoglycan biosynthetic process"/>
    <property type="evidence" value="ECO:0007669"/>
    <property type="project" value="UniProtKB-UniRule"/>
</dbReference>
<keyword evidence="10 23" id="KW-0328">Glycosyltransferase</keyword>
<dbReference type="Pfam" id="PF00912">
    <property type="entry name" value="Transgly"/>
    <property type="match status" value="1"/>
</dbReference>
<evidence type="ECO:0000256" key="14">
    <source>
        <dbReference type="ARBA" id="ARBA00022984"/>
    </source>
</evidence>
<evidence type="ECO:0000256" key="10">
    <source>
        <dbReference type="ARBA" id="ARBA00022676"/>
    </source>
</evidence>
<keyword evidence="8" id="KW-0121">Carboxypeptidase</keyword>
<evidence type="ECO:0000256" key="1">
    <source>
        <dbReference type="ARBA" id="ARBA00002624"/>
    </source>
</evidence>
<dbReference type="GO" id="GO:0009274">
    <property type="term" value="C:peptidoglycan-based cell wall"/>
    <property type="evidence" value="ECO:0007669"/>
    <property type="project" value="UniProtKB-UniRule"/>
</dbReference>
<evidence type="ECO:0000256" key="19">
    <source>
        <dbReference type="ARBA" id="ARBA00032454"/>
    </source>
</evidence>
<feature type="active site" description="Acyl-ester intermediate; for transpeptidase activity" evidence="24">
    <location>
        <position position="446"/>
    </location>
</feature>
<evidence type="ECO:0000256" key="3">
    <source>
        <dbReference type="ARBA" id="ARBA00004752"/>
    </source>
</evidence>
<dbReference type="GO" id="GO:0008360">
    <property type="term" value="P:regulation of cell shape"/>
    <property type="evidence" value="ECO:0007669"/>
    <property type="project" value="UniProtKB-UniRule"/>
</dbReference>
<dbReference type="PANTHER" id="PTHR32282">
    <property type="entry name" value="BINDING PROTEIN TRANSPEPTIDASE, PUTATIVE-RELATED"/>
    <property type="match status" value="1"/>
</dbReference>
<dbReference type="GO" id="GO:0005886">
    <property type="term" value="C:plasma membrane"/>
    <property type="evidence" value="ECO:0007669"/>
    <property type="project" value="UniProtKB-SubCell"/>
</dbReference>
<comment type="pathway">
    <text evidence="3 23">Cell wall biogenesis; peptidoglycan biosynthesis.</text>
</comment>
<evidence type="ECO:0000256" key="11">
    <source>
        <dbReference type="ARBA" id="ARBA00022679"/>
    </source>
</evidence>
<protein>
    <recommendedName>
        <fullName evidence="6 22">Penicillin-binding protein 1B</fullName>
        <shortName evidence="23">PBP-1b</shortName>
        <shortName evidence="23">PBP1b</shortName>
    </recommendedName>
    <alternativeName>
        <fullName evidence="19 23">Murein polymerase</fullName>
    </alternativeName>
</protein>
<evidence type="ECO:0000256" key="23">
    <source>
        <dbReference type="PIRNR" id="PIRNR002799"/>
    </source>
</evidence>
<proteinExistence type="inferred from homology"/>
<feature type="domain" description="Penicillin-binding protein transpeptidase" evidence="26">
    <location>
        <begin position="409"/>
        <end position="680"/>
    </location>
</feature>
<dbReference type="STRING" id="62101.AB835_02060"/>
<evidence type="ECO:0000256" key="17">
    <source>
        <dbReference type="ARBA" id="ARBA00023268"/>
    </source>
</evidence>
<evidence type="ECO:0000256" key="4">
    <source>
        <dbReference type="ARBA" id="ARBA00007090"/>
    </source>
</evidence>
<evidence type="ECO:0000256" key="15">
    <source>
        <dbReference type="ARBA" id="ARBA00023136"/>
    </source>
</evidence>
<dbReference type="GO" id="GO:0008658">
    <property type="term" value="F:penicillin binding"/>
    <property type="evidence" value="ECO:0007669"/>
    <property type="project" value="UniProtKB-UniRule"/>
</dbReference>
<keyword evidence="12" id="KW-0378">Hydrolase</keyword>
<comment type="caution">
    <text evidence="29">The sequence shown here is derived from an EMBL/GenBank/DDBJ whole genome shotgun (WGS) entry which is preliminary data.</text>
</comment>
<reference evidence="29 30" key="1">
    <citation type="journal article" date="2016" name="Appl. Environ. Microbiol.">
        <title>Lack of Overt Genome Reduction in the Bryostatin-Producing Bryozoan Symbiont "Candidatus Endobugula sertula".</title>
        <authorList>
            <person name="Miller I.J."/>
            <person name="Vanee N."/>
            <person name="Fong S.S."/>
            <person name="Lim-Fong G.E."/>
            <person name="Kwan J.C."/>
        </authorList>
    </citation>
    <scope>NUCLEOTIDE SEQUENCE [LARGE SCALE GENOMIC DNA]</scope>
    <source>
        <strain evidence="29">AB1-4</strain>
    </source>
</reference>
<comment type="similarity">
    <text evidence="4 23">In the C-terminal section; belongs to the transpeptidase family.</text>
</comment>
<dbReference type="InterPro" id="IPR011813">
    <property type="entry name" value="PBP_1b"/>
</dbReference>
<evidence type="ECO:0000259" key="28">
    <source>
        <dbReference type="Pfam" id="PF14814"/>
    </source>
</evidence>
<dbReference type="GO" id="GO:0030288">
    <property type="term" value="C:outer membrane-bounded periplasmic space"/>
    <property type="evidence" value="ECO:0007669"/>
    <property type="project" value="TreeGrafter"/>
</dbReference>
<dbReference type="InterPro" id="IPR001264">
    <property type="entry name" value="Glyco_trans_51"/>
</dbReference>
<dbReference type="SUPFAM" id="SSF56601">
    <property type="entry name" value="beta-lactamase/transpeptidase-like"/>
    <property type="match status" value="1"/>
</dbReference>
<dbReference type="InterPro" id="IPR036950">
    <property type="entry name" value="PBP_transglycosylase"/>
</dbReference>
<evidence type="ECO:0000313" key="30">
    <source>
        <dbReference type="Proteomes" id="UP000242502"/>
    </source>
</evidence>
<comment type="similarity">
    <text evidence="5 23">In the N-terminal section; belongs to the glycosyltransferase 51 family.</text>
</comment>
<keyword evidence="14 23" id="KW-0573">Peptidoglycan synthesis</keyword>
<keyword evidence="15 25" id="KW-0472">Membrane</keyword>
<keyword evidence="17" id="KW-0511">Multifunctional enzyme</keyword>
<evidence type="ECO:0000256" key="2">
    <source>
        <dbReference type="ARBA" id="ARBA00004236"/>
    </source>
</evidence>
<dbReference type="Pfam" id="PF14814">
    <property type="entry name" value="UB2H"/>
    <property type="match status" value="1"/>
</dbReference>
<dbReference type="InterPro" id="IPR001460">
    <property type="entry name" value="PCN-bd_Tpept"/>
</dbReference>
<dbReference type="GO" id="GO:0046677">
    <property type="term" value="P:response to antibiotic"/>
    <property type="evidence" value="ECO:0007669"/>
    <property type="project" value="UniProtKB-UniRule"/>
</dbReference>
<dbReference type="InterPro" id="IPR028166">
    <property type="entry name" value="UB2H"/>
</dbReference>
<comment type="catalytic activity">
    <reaction evidence="21">
        <text>[GlcNAc-(1-&gt;4)-Mur2Ac(oyl-L-Ala-gamma-D-Glu-L-Lys-D-Ala-D-Ala)](n)-di-trans,octa-cis-undecaprenyl diphosphate + beta-D-GlcNAc-(1-&gt;4)-Mur2Ac(oyl-L-Ala-gamma-D-Glu-L-Lys-D-Ala-D-Ala)-di-trans,octa-cis-undecaprenyl diphosphate = [GlcNAc-(1-&gt;4)-Mur2Ac(oyl-L-Ala-gamma-D-Glu-L-Lys-D-Ala-D-Ala)](n+1)-di-trans,octa-cis-undecaprenyl diphosphate + di-trans,octa-cis-undecaprenyl diphosphate + H(+)</text>
        <dbReference type="Rhea" id="RHEA:23708"/>
        <dbReference type="Rhea" id="RHEA-COMP:9602"/>
        <dbReference type="Rhea" id="RHEA-COMP:9603"/>
        <dbReference type="ChEBI" id="CHEBI:15378"/>
        <dbReference type="ChEBI" id="CHEBI:58405"/>
        <dbReference type="ChEBI" id="CHEBI:60033"/>
        <dbReference type="ChEBI" id="CHEBI:78435"/>
        <dbReference type="EC" id="2.4.99.28"/>
    </reaction>
</comment>
<feature type="domain" description="Glycosyl transferase family 51" evidence="27">
    <location>
        <begin position="139"/>
        <end position="315"/>
    </location>
</feature>
<keyword evidence="25" id="KW-0812">Transmembrane</keyword>
<comment type="catalytic activity">
    <reaction evidence="20">
        <text>Preferential cleavage: (Ac)2-L-Lys-D-Ala-|-D-Ala. Also transpeptidation of peptidyl-alanyl moieties that are N-acyl substituents of D-alanine.</text>
        <dbReference type="EC" id="3.4.16.4"/>
    </reaction>
</comment>
<evidence type="ECO:0000256" key="25">
    <source>
        <dbReference type="SAM" id="Phobius"/>
    </source>
</evidence>
<dbReference type="EMBL" id="MDLC01000005">
    <property type="protein sequence ID" value="ODS24681.1"/>
    <property type="molecule type" value="Genomic_DNA"/>
</dbReference>
<evidence type="ECO:0000256" key="6">
    <source>
        <dbReference type="ARBA" id="ARBA00018637"/>
    </source>
</evidence>
<evidence type="ECO:0000256" key="21">
    <source>
        <dbReference type="ARBA" id="ARBA00049902"/>
    </source>
</evidence>
<evidence type="ECO:0000256" key="7">
    <source>
        <dbReference type="ARBA" id="ARBA00022475"/>
    </source>
</evidence>
<dbReference type="Gene3D" id="1.10.3810.10">
    <property type="entry name" value="Biosynthetic peptidoglycan transglycosylase-like"/>
    <property type="match status" value="1"/>
</dbReference>
<dbReference type="Proteomes" id="UP000242502">
    <property type="component" value="Unassembled WGS sequence"/>
</dbReference>
<dbReference type="InterPro" id="IPR023346">
    <property type="entry name" value="Lysozyme-like_dom_sf"/>
</dbReference>
<dbReference type="InterPro" id="IPR050396">
    <property type="entry name" value="Glycosyltr_51/Transpeptidase"/>
</dbReference>
<dbReference type="AlphaFoldDB" id="A0A1D2QSW8"/>
<keyword evidence="11 23" id="KW-0808">Transferase</keyword>
<dbReference type="PANTHER" id="PTHR32282:SF11">
    <property type="entry name" value="PENICILLIN-BINDING PROTEIN 1B"/>
    <property type="match status" value="1"/>
</dbReference>
<name>A0A1D2QSW8_9GAMM</name>
<dbReference type="InterPro" id="IPR012338">
    <property type="entry name" value="Beta-lactam/transpept-like"/>
</dbReference>
<keyword evidence="9" id="KW-0645">Protease</keyword>
<feature type="transmembrane region" description="Helical" evidence="25">
    <location>
        <begin position="6"/>
        <end position="25"/>
    </location>
</feature>
<evidence type="ECO:0000256" key="5">
    <source>
        <dbReference type="ARBA" id="ARBA00007739"/>
    </source>
</evidence>
<evidence type="ECO:0000256" key="12">
    <source>
        <dbReference type="ARBA" id="ARBA00022801"/>
    </source>
</evidence>
<dbReference type="GO" id="GO:0009002">
    <property type="term" value="F:serine-type D-Ala-D-Ala carboxypeptidase activity"/>
    <property type="evidence" value="ECO:0007669"/>
    <property type="project" value="UniProtKB-EC"/>
</dbReference>
<dbReference type="NCBIfam" id="TIGR02071">
    <property type="entry name" value="PBP_1b"/>
    <property type="match status" value="1"/>
</dbReference>
<organism evidence="29 30">
    <name type="scientific">Candidatus Endobugula sertula</name>
    <name type="common">Bugula neritina bacterial symbiont</name>
    <dbReference type="NCBI Taxonomy" id="62101"/>
    <lineage>
        <taxon>Bacteria</taxon>
        <taxon>Pseudomonadati</taxon>
        <taxon>Pseudomonadota</taxon>
        <taxon>Gammaproteobacteria</taxon>
        <taxon>Cellvibrionales</taxon>
        <taxon>Cellvibrionaceae</taxon>
        <taxon>Candidatus Endobugula</taxon>
    </lineage>
</organism>
<evidence type="ECO:0000259" key="27">
    <source>
        <dbReference type="Pfam" id="PF00912"/>
    </source>
</evidence>
<dbReference type="Gene3D" id="3.30.2060.10">
    <property type="entry name" value="Penicillin-binding protein 1b domain"/>
    <property type="match status" value="1"/>
</dbReference>
<evidence type="ECO:0000256" key="16">
    <source>
        <dbReference type="ARBA" id="ARBA00023251"/>
    </source>
</evidence>
<sequence>MPPVSFVLYGFTLLCVVTVVWVISLDRQVREKFTGKKWAIPARVYARPLDIYEGLLLKSSELERELTLLGYRPVKQVWQPGQYSRQDQKYEIYTRDFIFPDKEKKAARYGVTLDNGYVSQLKGVDDDLSLRLEPKEIGSIYPHHGEDRVLLKLVDIPLLLGQTLIAVEDKEFARHHGISLKGIARAMLENIKAGAFVQGGSTLTQQLVKNFYLTHDRHLWRKVQEAVMSLLLEYHYNKAEILETYLNEVYLGQSGPRAIHGFGLAAKHYFNRPIKNLQPHQIALLVAVVKGASYYNPWRFPERAKRRRNTVLQLMADHQLISQREQKTYANKPLEIIQKSQLRLGDYPAFMGLVKRQLQRDYNPEDLQSEGLRIFTTMSPNVQELTETVIKKRVQKINNTKNSKHIQAAAVITAVGSGEILALVGDKSPRYQGFNRAIDMQRPIGSLVKPFVYLAALSEADKYNLVTLLEDSPIKLELDNGTSWEPKNFSNKSYGDVPLYQALAQSYNQATVNLGMSLGLDRVIKTLQASGLENTPHALPSLLLGAIDLSPLEISHLYHTIAADGAYTPLRAIRAVLDSHHQPLQRYPLVSEPRIPEALSYLAHYSLQAVMSLGSGKRAYQQLPKKLVVAGKTGTTNQQRDSWFAGYSADHLGVIWLGNDDNRPTHYTGSSGALPIWADIFQQLSTQGINNVQPSTIKYYWVDGKEGLLSAQGCEGAILAPFIAGSQPVQKMKCEKLISPISHWLK</sequence>
<evidence type="ECO:0000256" key="9">
    <source>
        <dbReference type="ARBA" id="ARBA00022670"/>
    </source>
</evidence>
<evidence type="ECO:0000256" key="24">
    <source>
        <dbReference type="PIRSR" id="PIRSR002799-1"/>
    </source>
</evidence>
<evidence type="ECO:0000256" key="20">
    <source>
        <dbReference type="ARBA" id="ARBA00034000"/>
    </source>
</evidence>
<feature type="active site" description="Proton donor; for transglycosylase activity" evidence="24">
    <location>
        <position position="168"/>
    </location>
</feature>
<feature type="domain" description="Bifunctional transglycosylase second" evidence="28">
    <location>
        <begin position="51"/>
        <end position="127"/>
    </location>
</feature>
<dbReference type="PIRSF" id="PIRSF002799">
    <property type="entry name" value="PBP_1b"/>
    <property type="match status" value="1"/>
</dbReference>
<keyword evidence="18 23" id="KW-0961">Cell wall biogenesis/degradation</keyword>
<keyword evidence="13 23" id="KW-0133">Cell shape</keyword>
<dbReference type="GO" id="GO:0071555">
    <property type="term" value="P:cell wall organization"/>
    <property type="evidence" value="ECO:0007669"/>
    <property type="project" value="UniProtKB-UniRule"/>
</dbReference>
<evidence type="ECO:0000313" key="29">
    <source>
        <dbReference type="EMBL" id="ODS24681.1"/>
    </source>
</evidence>
<comment type="function">
    <text evidence="1 23">Cell wall formation. Synthesis of cross-linked peptidoglycan from the lipid intermediates. The enzyme has a penicillin-insensitive transglycosylase N-terminal domain (formation of linear glycan strands) and a penicillin-sensitive transpeptidase C-terminal domain (cross-linking of the peptide subunits).</text>
</comment>
<dbReference type="Gene3D" id="3.40.710.10">
    <property type="entry name" value="DD-peptidase/beta-lactamase superfamily"/>
    <property type="match status" value="1"/>
</dbReference>
<keyword evidence="7" id="KW-1003">Cell membrane</keyword>